<dbReference type="OrthoDB" id="7462192at2759"/>
<organism evidence="3 4">
    <name type="scientific">Brenthis ino</name>
    <name type="common">lesser marbled fritillary</name>
    <dbReference type="NCBI Taxonomy" id="405034"/>
    <lineage>
        <taxon>Eukaryota</taxon>
        <taxon>Metazoa</taxon>
        <taxon>Ecdysozoa</taxon>
        <taxon>Arthropoda</taxon>
        <taxon>Hexapoda</taxon>
        <taxon>Insecta</taxon>
        <taxon>Pterygota</taxon>
        <taxon>Neoptera</taxon>
        <taxon>Endopterygota</taxon>
        <taxon>Lepidoptera</taxon>
        <taxon>Glossata</taxon>
        <taxon>Ditrysia</taxon>
        <taxon>Papilionoidea</taxon>
        <taxon>Nymphalidae</taxon>
        <taxon>Heliconiinae</taxon>
        <taxon>Argynnini</taxon>
        <taxon>Brenthis</taxon>
    </lineage>
</organism>
<accession>A0A8J9YH31</accession>
<keyword evidence="4" id="KW-1185">Reference proteome</keyword>
<keyword evidence="2" id="KW-1133">Transmembrane helix</keyword>
<feature type="compositionally biased region" description="Polar residues" evidence="1">
    <location>
        <begin position="38"/>
        <end position="54"/>
    </location>
</feature>
<sequence length="264" mass="29874">MGGAIKDAKAWAKEQEDPIPAGTLQYIEESDDAMIQRSPGSSNMTEPNINRTPSIDMNSKQVYYYHIITNADIEEELTKSKQAYPNVHYKNETCYDKCGLRRLDSVQSIETTTDDDDTERGRSGNIRLEEDTGRKSNELCAGAEGIGVIESDGGYSQMAKWTNEKILYRGRQLKKAWNKQWKHGRTNISSRGDLTLDWDELFEKKPTRQQALIACLVYASIFIPAMVVKYYKTLSATNILKLVSAPVIRVEWTGVIHGQKKLRG</sequence>
<feature type="compositionally biased region" description="Basic and acidic residues" evidence="1">
    <location>
        <begin position="119"/>
        <end position="134"/>
    </location>
</feature>
<feature type="region of interest" description="Disordered" evidence="1">
    <location>
        <begin position="35"/>
        <end position="54"/>
    </location>
</feature>
<proteinExistence type="predicted"/>
<reference evidence="3" key="1">
    <citation type="submission" date="2021-12" db="EMBL/GenBank/DDBJ databases">
        <authorList>
            <person name="Martin H S."/>
        </authorList>
    </citation>
    <scope>NUCLEOTIDE SEQUENCE</scope>
</reference>
<feature type="transmembrane region" description="Helical" evidence="2">
    <location>
        <begin position="211"/>
        <end position="231"/>
    </location>
</feature>
<dbReference type="AlphaFoldDB" id="A0A8J9YH31"/>
<dbReference type="EMBL" id="OV170228">
    <property type="protein sequence ID" value="CAH0730604.1"/>
    <property type="molecule type" value="Genomic_DNA"/>
</dbReference>
<name>A0A8J9YH31_9NEOP</name>
<keyword evidence="2" id="KW-0472">Membrane</keyword>
<evidence type="ECO:0000313" key="3">
    <source>
        <dbReference type="EMBL" id="CAH0730604.1"/>
    </source>
</evidence>
<evidence type="ECO:0000256" key="1">
    <source>
        <dbReference type="SAM" id="MobiDB-lite"/>
    </source>
</evidence>
<protein>
    <submittedName>
        <fullName evidence="3">Uncharacterized protein</fullName>
    </submittedName>
</protein>
<feature type="non-terminal residue" evidence="3">
    <location>
        <position position="264"/>
    </location>
</feature>
<feature type="region of interest" description="Disordered" evidence="1">
    <location>
        <begin position="109"/>
        <end position="134"/>
    </location>
</feature>
<feature type="region of interest" description="Disordered" evidence="1">
    <location>
        <begin position="1"/>
        <end position="20"/>
    </location>
</feature>
<feature type="compositionally biased region" description="Basic and acidic residues" evidence="1">
    <location>
        <begin position="1"/>
        <end position="16"/>
    </location>
</feature>
<evidence type="ECO:0000256" key="2">
    <source>
        <dbReference type="SAM" id="Phobius"/>
    </source>
</evidence>
<gene>
    <name evidence="3" type="ORF">BINO364_LOCUS15571</name>
</gene>
<evidence type="ECO:0000313" key="4">
    <source>
        <dbReference type="Proteomes" id="UP000838878"/>
    </source>
</evidence>
<dbReference type="Proteomes" id="UP000838878">
    <property type="component" value="Chromosome 8"/>
</dbReference>
<keyword evidence="2" id="KW-0812">Transmembrane</keyword>